<feature type="transmembrane region" description="Helical" evidence="2">
    <location>
        <begin position="94"/>
        <end position="111"/>
    </location>
</feature>
<name>A0A3S5D805_SEROD</name>
<dbReference type="Proteomes" id="UP000281391">
    <property type="component" value="Chromosome"/>
</dbReference>
<proteinExistence type="predicted"/>
<dbReference type="InterPro" id="IPR006726">
    <property type="entry name" value="PHBA_efflux_AaeB/fusaric-R"/>
</dbReference>
<feature type="transmembrane region" description="Helical" evidence="2">
    <location>
        <begin position="118"/>
        <end position="137"/>
    </location>
</feature>
<dbReference type="GO" id="GO:0005886">
    <property type="term" value="C:plasma membrane"/>
    <property type="evidence" value="ECO:0007669"/>
    <property type="project" value="InterPro"/>
</dbReference>
<feature type="transmembrane region" description="Helical" evidence="2">
    <location>
        <begin position="21"/>
        <end position="41"/>
    </location>
</feature>
<keyword evidence="2" id="KW-0812">Transmembrane</keyword>
<protein>
    <submittedName>
        <fullName evidence="3">p-hydroxybenzoic acid efflux pump subunit AaeB</fullName>
    </submittedName>
</protein>
<reference evidence="3 4" key="1">
    <citation type="submission" date="2018-12" db="EMBL/GenBank/DDBJ databases">
        <authorList>
            <consortium name="Pathogen Informatics"/>
        </authorList>
    </citation>
    <scope>NUCLEOTIDE SEQUENCE [LARGE SCALE GENOMIC DNA]</scope>
    <source>
        <strain evidence="3 4">NCTC11214</strain>
    </source>
</reference>
<feature type="transmembrane region" description="Helical" evidence="2">
    <location>
        <begin position="47"/>
        <end position="65"/>
    </location>
</feature>
<evidence type="ECO:0000256" key="2">
    <source>
        <dbReference type="SAM" id="Phobius"/>
    </source>
</evidence>
<feature type="compositionally biased region" description="Basic and acidic residues" evidence="1">
    <location>
        <begin position="215"/>
        <end position="224"/>
    </location>
</feature>
<evidence type="ECO:0000313" key="4">
    <source>
        <dbReference type="Proteomes" id="UP000281391"/>
    </source>
</evidence>
<sequence>MKLSFPQWRRTPWGQATPGQWRYALRNSIAMCLALWVAFALNLDEPYWALTSAAVVSFPTVGGVISKSIGRVIGSLVGAAAAMAIAGHCLNDPWLFTLFIAGWIGGCTYISNHYQNNVSYAFALAGYTAAIIAFSTVNVTDTLQIFDIAQARVCEVITGILCGGLMMMILPSTSDGEALLTLAAPHAFTAVGTRGDVMAIRCHPTNAHLARKRYRPDPDHERAAHSGILEPLPAAAAE</sequence>
<dbReference type="EMBL" id="LR134117">
    <property type="protein sequence ID" value="VDZ63724.1"/>
    <property type="molecule type" value="Genomic_DNA"/>
</dbReference>
<feature type="transmembrane region" description="Helical" evidence="2">
    <location>
        <begin position="72"/>
        <end position="88"/>
    </location>
</feature>
<dbReference type="GO" id="GO:0022857">
    <property type="term" value="F:transmembrane transporter activity"/>
    <property type="evidence" value="ECO:0007669"/>
    <property type="project" value="InterPro"/>
</dbReference>
<dbReference type="AlphaFoldDB" id="A0A3S5D805"/>
<organism evidence="3 4">
    <name type="scientific">Serratia odorifera</name>
    <dbReference type="NCBI Taxonomy" id="618"/>
    <lineage>
        <taxon>Bacteria</taxon>
        <taxon>Pseudomonadati</taxon>
        <taxon>Pseudomonadota</taxon>
        <taxon>Gammaproteobacteria</taxon>
        <taxon>Enterobacterales</taxon>
        <taxon>Yersiniaceae</taxon>
        <taxon>Serratia</taxon>
    </lineage>
</organism>
<gene>
    <name evidence="3" type="primary">aaeB_3</name>
    <name evidence="3" type="ORF">NCTC11214_04608</name>
</gene>
<feature type="region of interest" description="Disordered" evidence="1">
    <location>
        <begin position="213"/>
        <end position="238"/>
    </location>
</feature>
<dbReference type="Pfam" id="PF04632">
    <property type="entry name" value="FUSC"/>
    <property type="match status" value="1"/>
</dbReference>
<evidence type="ECO:0000313" key="3">
    <source>
        <dbReference type="EMBL" id="VDZ63724.1"/>
    </source>
</evidence>
<keyword evidence="2" id="KW-0472">Membrane</keyword>
<evidence type="ECO:0000256" key="1">
    <source>
        <dbReference type="SAM" id="MobiDB-lite"/>
    </source>
</evidence>
<accession>A0A3S5D805</accession>
<keyword evidence="2" id="KW-1133">Transmembrane helix</keyword>
<dbReference type="KEGG" id="sof:NCTC11214_04608"/>